<proteinExistence type="inferred from homology"/>
<evidence type="ECO:0000313" key="6">
    <source>
        <dbReference type="EMBL" id="PXX77091.1"/>
    </source>
</evidence>
<dbReference type="AlphaFoldDB" id="A0A2V2FN33"/>
<feature type="domain" description="PDZ" evidence="4">
    <location>
        <begin position="245"/>
        <end position="350"/>
    </location>
</feature>
<dbReference type="InterPro" id="IPR009003">
    <property type="entry name" value="Peptidase_S1_PA"/>
</dbReference>
<comment type="similarity">
    <text evidence="1">Belongs to the peptidase S1C family.</text>
</comment>
<dbReference type="SUPFAM" id="SSF50156">
    <property type="entry name" value="PDZ domain-like"/>
    <property type="match status" value="1"/>
</dbReference>
<dbReference type="GeneID" id="94440404"/>
<gene>
    <name evidence="6" type="ORF">DES51_11231</name>
    <name evidence="5" type="ORF">MQE39_16420</name>
</gene>
<reference evidence="6 7" key="1">
    <citation type="submission" date="2018-05" db="EMBL/GenBank/DDBJ databases">
        <title>Genomic Encyclopedia of Type Strains, Phase IV (KMG-IV): sequencing the most valuable type-strain genomes for metagenomic binning, comparative biology and taxonomic classification.</title>
        <authorList>
            <person name="Goeker M."/>
        </authorList>
    </citation>
    <scope>NUCLEOTIDE SEQUENCE [LARGE SCALE GENOMIC DNA]</scope>
    <source>
        <strain evidence="6 7">JC118</strain>
    </source>
</reference>
<evidence type="ECO:0000256" key="1">
    <source>
        <dbReference type="ARBA" id="ARBA00010541"/>
    </source>
</evidence>
<protein>
    <submittedName>
        <fullName evidence="6">Serine protease Do</fullName>
    </submittedName>
    <submittedName>
        <fullName evidence="5">Trypsin-like peptidase domain-containing protein</fullName>
    </submittedName>
</protein>
<dbReference type="Gene3D" id="2.30.42.10">
    <property type="match status" value="1"/>
</dbReference>
<comment type="caution">
    <text evidence="6">The sequence shown here is derived from an EMBL/GenBank/DDBJ whole genome shotgun (WGS) entry which is preliminary data.</text>
</comment>
<dbReference type="Proteomes" id="UP001276902">
    <property type="component" value="Unassembled WGS sequence"/>
</dbReference>
<dbReference type="EMBL" id="QJKH01000012">
    <property type="protein sequence ID" value="PXX77091.1"/>
    <property type="molecule type" value="Genomic_DNA"/>
</dbReference>
<keyword evidence="3" id="KW-0378">Hydrolase</keyword>
<dbReference type="Proteomes" id="UP000247612">
    <property type="component" value="Unassembled WGS sequence"/>
</dbReference>
<dbReference type="SMART" id="SM00228">
    <property type="entry name" value="PDZ"/>
    <property type="match status" value="1"/>
</dbReference>
<evidence type="ECO:0000259" key="4">
    <source>
        <dbReference type="PROSITE" id="PS50106"/>
    </source>
</evidence>
<evidence type="ECO:0000313" key="5">
    <source>
        <dbReference type="EMBL" id="MDY5169702.1"/>
    </source>
</evidence>
<dbReference type="InterPro" id="IPR001478">
    <property type="entry name" value="PDZ"/>
</dbReference>
<keyword evidence="7" id="KW-1185">Reference proteome</keyword>
<dbReference type="Gene3D" id="2.40.10.120">
    <property type="match status" value="1"/>
</dbReference>
<dbReference type="GO" id="GO:0004252">
    <property type="term" value="F:serine-type endopeptidase activity"/>
    <property type="evidence" value="ECO:0007669"/>
    <property type="project" value="InterPro"/>
</dbReference>
<reference evidence="5" key="2">
    <citation type="submission" date="2022-03" db="EMBL/GenBank/DDBJ databases">
        <title>First case of bacteraemia caused by Dielma fastidiosa in a patient hospitalised with diverticulitis.</title>
        <authorList>
            <person name="Forman-Ankjaer B."/>
            <person name="Hvid-Jensen F."/>
            <person name="Kobel C.M."/>
            <person name="Greve T."/>
        </authorList>
    </citation>
    <scope>NUCLEOTIDE SEQUENCE</scope>
    <source>
        <strain evidence="5">AUH_DF_2021</strain>
    </source>
</reference>
<dbReference type="OrthoDB" id="9758917at2"/>
<dbReference type="Pfam" id="PF13365">
    <property type="entry name" value="Trypsin_2"/>
    <property type="match status" value="1"/>
</dbReference>
<evidence type="ECO:0000313" key="7">
    <source>
        <dbReference type="Proteomes" id="UP000247612"/>
    </source>
</evidence>
<dbReference type="PROSITE" id="PS50106">
    <property type="entry name" value="PDZ"/>
    <property type="match status" value="1"/>
</dbReference>
<dbReference type="EMBL" id="JALDAW010000023">
    <property type="protein sequence ID" value="MDY5169702.1"/>
    <property type="molecule type" value="Genomic_DNA"/>
</dbReference>
<dbReference type="PANTHER" id="PTHR22939">
    <property type="entry name" value="SERINE PROTEASE FAMILY S1C HTRA-RELATED"/>
    <property type="match status" value="1"/>
</dbReference>
<dbReference type="PRINTS" id="PR00834">
    <property type="entry name" value="PROTEASES2C"/>
</dbReference>
<dbReference type="PANTHER" id="PTHR22939:SF129">
    <property type="entry name" value="SERINE PROTEASE HTRA2, MITOCHONDRIAL"/>
    <property type="match status" value="1"/>
</dbReference>
<keyword evidence="2 6" id="KW-0645">Protease</keyword>
<dbReference type="STRING" id="1034346.GCA_000313565_00913"/>
<name>A0A2V2FN33_9FIRM</name>
<organism evidence="6 7">
    <name type="scientific">Dielma fastidiosa</name>
    <dbReference type="NCBI Taxonomy" id="1034346"/>
    <lineage>
        <taxon>Bacteria</taxon>
        <taxon>Bacillati</taxon>
        <taxon>Bacillota</taxon>
        <taxon>Erysipelotrichia</taxon>
        <taxon>Erysipelotrichales</taxon>
        <taxon>Erysipelotrichaceae</taxon>
        <taxon>Dielma</taxon>
    </lineage>
</organism>
<sequence length="360" mass="38592">MKKLTALILVLLIAWNGVLTYQLIELKNQPVPVVNTPNNTTVNQMVTSVTTDLSELVAKVENRVVGITARLYNGTSTGSGVITYAQDGTVKIVTNNHVIENASEIVISYGDGQTSVAEVMGADAISDLALLKTTVDFTVEAMPFGDSDLVKKGEPVIAIGSPLSLNYQGTVTDGIISGVNRSVDIDLDGNGTADWQMIVLQTNAAINPGNSGGALVNMAGELIGINSMKISSVEGIGFAIPVNEVVPIIRQLEEYGKVVRPNLGISAADLSELSAYERYIYRISYEDEQQSGLYITRVLQNSPAEKAGLLVGDILVQFDGVEITSFKQFRALLYSRQVGDEITLNIIRDNVEKAIQVVLG</sequence>
<dbReference type="Pfam" id="PF13180">
    <property type="entry name" value="PDZ_2"/>
    <property type="match status" value="1"/>
</dbReference>
<evidence type="ECO:0000256" key="3">
    <source>
        <dbReference type="ARBA" id="ARBA00022801"/>
    </source>
</evidence>
<evidence type="ECO:0000256" key="2">
    <source>
        <dbReference type="ARBA" id="ARBA00022670"/>
    </source>
</evidence>
<dbReference type="GO" id="GO:0006508">
    <property type="term" value="P:proteolysis"/>
    <property type="evidence" value="ECO:0007669"/>
    <property type="project" value="UniProtKB-KW"/>
</dbReference>
<dbReference type="InterPro" id="IPR036034">
    <property type="entry name" value="PDZ_sf"/>
</dbReference>
<dbReference type="InterPro" id="IPR001940">
    <property type="entry name" value="Peptidase_S1C"/>
</dbReference>
<accession>A0A2V2FN33</accession>
<dbReference type="RefSeq" id="WP_022937226.1">
    <property type="nucleotide sequence ID" value="NZ_BAABZA010000001.1"/>
</dbReference>
<dbReference type="SUPFAM" id="SSF50494">
    <property type="entry name" value="Trypsin-like serine proteases"/>
    <property type="match status" value="1"/>
</dbReference>